<feature type="chain" id="PRO_5015839839" evidence="3">
    <location>
        <begin position="28"/>
        <end position="509"/>
    </location>
</feature>
<evidence type="ECO:0000256" key="3">
    <source>
        <dbReference type="SAM" id="SignalP"/>
    </source>
</evidence>
<dbReference type="Pfam" id="PF00496">
    <property type="entry name" value="SBP_bac_5"/>
    <property type="match status" value="1"/>
</dbReference>
<evidence type="ECO:0000256" key="1">
    <source>
        <dbReference type="ARBA" id="ARBA00004418"/>
    </source>
</evidence>
<evidence type="ECO:0000256" key="2">
    <source>
        <dbReference type="ARBA" id="ARBA00005695"/>
    </source>
</evidence>
<comment type="caution">
    <text evidence="5">The sequence shown here is derived from an EMBL/GenBank/DDBJ whole genome shotgun (WGS) entry which is preliminary data.</text>
</comment>
<dbReference type="EMBL" id="QKYU01000015">
    <property type="protein sequence ID" value="PZW43637.1"/>
    <property type="molecule type" value="Genomic_DNA"/>
</dbReference>
<dbReference type="CDD" id="cd08516">
    <property type="entry name" value="PBP2_NikA_DppA_OppA_like_11"/>
    <property type="match status" value="1"/>
</dbReference>
<accession>A0A2W7IVX4</accession>
<dbReference type="RefSeq" id="WP_111398904.1">
    <property type="nucleotide sequence ID" value="NZ_QKYU01000015.1"/>
</dbReference>
<dbReference type="Gene3D" id="3.90.76.10">
    <property type="entry name" value="Dipeptide-binding Protein, Domain 1"/>
    <property type="match status" value="1"/>
</dbReference>
<protein>
    <submittedName>
        <fullName evidence="5">Peptide/nickel transport system substrate-binding protein</fullName>
    </submittedName>
</protein>
<evidence type="ECO:0000313" key="5">
    <source>
        <dbReference type="EMBL" id="PZW43637.1"/>
    </source>
</evidence>
<dbReference type="GO" id="GO:0015833">
    <property type="term" value="P:peptide transport"/>
    <property type="evidence" value="ECO:0007669"/>
    <property type="project" value="TreeGrafter"/>
</dbReference>
<dbReference type="OrthoDB" id="9803988at2"/>
<dbReference type="InterPro" id="IPR039424">
    <property type="entry name" value="SBP_5"/>
</dbReference>
<keyword evidence="6" id="KW-1185">Reference proteome</keyword>
<comment type="subcellular location">
    <subcellularLocation>
        <location evidence="1">Periplasm</location>
    </subcellularLocation>
</comment>
<dbReference type="GO" id="GO:1904680">
    <property type="term" value="F:peptide transmembrane transporter activity"/>
    <property type="evidence" value="ECO:0007669"/>
    <property type="project" value="TreeGrafter"/>
</dbReference>
<dbReference type="Gene3D" id="3.10.105.10">
    <property type="entry name" value="Dipeptide-binding Protein, Domain 3"/>
    <property type="match status" value="1"/>
</dbReference>
<gene>
    <name evidence="5" type="ORF">C8P66_115102</name>
</gene>
<comment type="similarity">
    <text evidence="2">Belongs to the bacterial solute-binding protein 5 family.</text>
</comment>
<name>A0A2W7IVX4_9PROT</name>
<sequence length="509" mass="55644">MPHPNRRIVLASLAGLASLRLAGPAVAQPRPGVLRFGLAAWPPNLQPWVSTGAAAGTVKMLLHRRLLGFDAQGELRGELATEWKLDAEGAWVFTLRSDAVFHNGEKFTSADVKWSIEQIAGERSTAYYRAQMQQIERIETPDAATVRLVMKTPLATVPQWFTNYNMAIVWHGSRDANAPIGCGPYRVASQERGTFLELQAVPGYWLPGLPKSRTIRMTVYADENLRLAALQSGDVDMIEYVPWSGMAAVEADPRLSLVTQYGPFMDLLFNGTRPPFNDPRVRRACAHAIRREDIVRVAFSGRGKPLEGVPIVEGTPWWDAELAKGWAYDPDRARALLAEAGYPNGFSTTLLATSQFGMHQSTAEIAQRYLAAIGIQAELRLTDWSTRVSLGIRGQYDIAVHGVSADFNDPDGLTVVLDTSLSAAHGRSFGVQAPRTVELLAKGRAEFDPGKRVEIYKDMQRAALEEVPMVGLAWRAQGYGLDARLTGFANLPGALSTSSGAMLEYTGPG</sequence>
<dbReference type="GO" id="GO:0030288">
    <property type="term" value="C:outer membrane-bounded periplasmic space"/>
    <property type="evidence" value="ECO:0007669"/>
    <property type="project" value="UniProtKB-ARBA"/>
</dbReference>
<dbReference type="GO" id="GO:0043190">
    <property type="term" value="C:ATP-binding cassette (ABC) transporter complex"/>
    <property type="evidence" value="ECO:0007669"/>
    <property type="project" value="InterPro"/>
</dbReference>
<proteinExistence type="inferred from homology"/>
<reference evidence="5 6" key="1">
    <citation type="submission" date="2018-06" db="EMBL/GenBank/DDBJ databases">
        <title>Genomic Encyclopedia of Archaeal and Bacterial Type Strains, Phase II (KMG-II): from individual species to whole genera.</title>
        <authorList>
            <person name="Goeker M."/>
        </authorList>
    </citation>
    <scope>NUCLEOTIDE SEQUENCE [LARGE SCALE GENOMIC DNA]</scope>
    <source>
        <strain evidence="5 6">DSM 24525</strain>
    </source>
</reference>
<dbReference type="Proteomes" id="UP000249688">
    <property type="component" value="Unassembled WGS sequence"/>
</dbReference>
<dbReference type="InterPro" id="IPR030678">
    <property type="entry name" value="Peptide/Ni-bd"/>
</dbReference>
<dbReference type="PANTHER" id="PTHR30290">
    <property type="entry name" value="PERIPLASMIC BINDING COMPONENT OF ABC TRANSPORTER"/>
    <property type="match status" value="1"/>
</dbReference>
<dbReference type="Gene3D" id="3.40.190.10">
    <property type="entry name" value="Periplasmic binding protein-like II"/>
    <property type="match status" value="1"/>
</dbReference>
<feature type="domain" description="Solute-binding protein family 5" evidence="4">
    <location>
        <begin position="75"/>
        <end position="414"/>
    </location>
</feature>
<feature type="signal peptide" evidence="3">
    <location>
        <begin position="1"/>
        <end position="27"/>
    </location>
</feature>
<dbReference type="AlphaFoldDB" id="A0A2W7IVX4"/>
<dbReference type="SUPFAM" id="SSF53850">
    <property type="entry name" value="Periplasmic binding protein-like II"/>
    <property type="match status" value="1"/>
</dbReference>
<dbReference type="PIRSF" id="PIRSF002741">
    <property type="entry name" value="MppA"/>
    <property type="match status" value="1"/>
</dbReference>
<organism evidence="5 6">
    <name type="scientific">Humitalea rosea</name>
    <dbReference type="NCBI Taxonomy" id="990373"/>
    <lineage>
        <taxon>Bacteria</taxon>
        <taxon>Pseudomonadati</taxon>
        <taxon>Pseudomonadota</taxon>
        <taxon>Alphaproteobacteria</taxon>
        <taxon>Acetobacterales</taxon>
        <taxon>Roseomonadaceae</taxon>
        <taxon>Humitalea</taxon>
    </lineage>
</organism>
<keyword evidence="3" id="KW-0732">Signal</keyword>
<evidence type="ECO:0000313" key="6">
    <source>
        <dbReference type="Proteomes" id="UP000249688"/>
    </source>
</evidence>
<evidence type="ECO:0000259" key="4">
    <source>
        <dbReference type="Pfam" id="PF00496"/>
    </source>
</evidence>
<dbReference type="InterPro" id="IPR000914">
    <property type="entry name" value="SBP_5_dom"/>
</dbReference>